<dbReference type="AlphaFoldDB" id="A0A158CBG8"/>
<protein>
    <submittedName>
        <fullName evidence="4">5-oxoprolinase (ATP-hydrolyzing)</fullName>
    </submittedName>
</protein>
<name>A0A158CBG8_9BURK</name>
<sequence>MTNAFRDPAAHRHTRCRVGIDIGGTFTDLVLETGERRITHKLLTTPLAPERGVLDGLAALLAKADAAPGSLDAVMHGTTLATNALLERQGARTALLTTEGFRDVIEMGTESRCDQYDLMLRKADPLVPRALRFAVTERMSARGDVLLPLDHAMVEARARQIGESGARSLAIGFLHSYANPAHEQQAAEIVARILPSLDISLSSDVSPEMREFERFSTTCVNAYVRPLIRGYLDRLRAGLDALGVRAPLLMMLSNGGLCDVATACRHPVRLLESGPAGGALLAARLAREHGFDQVLSVDIGGTTAKLCFIDGGEPQTARSLEVSLFYRFKAGSGIPLRIPVIELSEIGAGGGSIARVDDLGRVAVGPESAGSQPGPVCYALGGERITLTDVHLHAGRLSPEYFAAGTIALDAAAASRALDAQIAQPLRVDADEAAYAVAEIADEAMAQAVREHAVDTGRGVAGRTLIAFGGSAPLHAARLADKLQIDRVLIPAQAGVGSALGFLHAALAFETTQSLHQDLERFDASAVNALLAELTARGRAALGALDPDMPSTATMHAFVRYKGQGHELRVPLADVSFGEDGGQRLSAAFVDEYVKRYGRSIEGAGIEALGWTVTVTGHEAARAAVVARRVQGALTGAAPSRSVETRKVLDQASRRRADFAVVARDALATGASAAGPMILVDKETTIVVPPAFDIRVLHNADILLERKPLASRAEA</sequence>
<dbReference type="RefSeq" id="WP_087047555.1">
    <property type="nucleotide sequence ID" value="NZ_FCOB02000020.1"/>
</dbReference>
<dbReference type="InterPro" id="IPR049517">
    <property type="entry name" value="ACX-like_C"/>
</dbReference>
<dbReference type="OrthoDB" id="9768323at2"/>
<evidence type="ECO:0000313" key="5">
    <source>
        <dbReference type="Proteomes" id="UP000054978"/>
    </source>
</evidence>
<comment type="caution">
    <text evidence="4">The sequence shown here is derived from an EMBL/GenBank/DDBJ whole genome shotgun (WGS) entry which is preliminary data.</text>
</comment>
<evidence type="ECO:0000259" key="2">
    <source>
        <dbReference type="Pfam" id="PF05378"/>
    </source>
</evidence>
<dbReference type="SUPFAM" id="SSF53067">
    <property type="entry name" value="Actin-like ATPase domain"/>
    <property type="match status" value="1"/>
</dbReference>
<dbReference type="EMBL" id="FCOB02000020">
    <property type="protein sequence ID" value="SAK79632.1"/>
    <property type="molecule type" value="Genomic_DNA"/>
</dbReference>
<accession>A0A158CBG8</accession>
<proteinExistence type="predicted"/>
<feature type="domain" description="Acetophenone carboxylase-like C-terminal" evidence="3">
    <location>
        <begin position="555"/>
        <end position="695"/>
    </location>
</feature>
<dbReference type="PANTHER" id="PTHR11365">
    <property type="entry name" value="5-OXOPROLINASE RELATED"/>
    <property type="match status" value="1"/>
</dbReference>
<dbReference type="GO" id="GO:0006749">
    <property type="term" value="P:glutathione metabolic process"/>
    <property type="evidence" value="ECO:0007669"/>
    <property type="project" value="TreeGrafter"/>
</dbReference>
<feature type="domain" description="Hydantoinase A/oxoprolinase" evidence="1">
    <location>
        <begin position="214"/>
        <end position="509"/>
    </location>
</feature>
<reference evidence="4" key="1">
    <citation type="submission" date="2016-01" db="EMBL/GenBank/DDBJ databases">
        <authorList>
            <person name="Peeters C."/>
        </authorList>
    </citation>
    <scope>NUCLEOTIDE SEQUENCE [LARGE SCALE GENOMIC DNA]</scope>
    <source>
        <strain evidence="4">LMG 29326</strain>
    </source>
</reference>
<dbReference type="Pfam" id="PF19278">
    <property type="entry name" value="Hydant_A_C"/>
    <property type="match status" value="1"/>
</dbReference>
<dbReference type="InterPro" id="IPR008040">
    <property type="entry name" value="Hydant_A_N"/>
</dbReference>
<dbReference type="GO" id="GO:0005829">
    <property type="term" value="C:cytosol"/>
    <property type="evidence" value="ECO:0007669"/>
    <property type="project" value="TreeGrafter"/>
</dbReference>
<evidence type="ECO:0000313" key="4">
    <source>
        <dbReference type="EMBL" id="SAK79632.1"/>
    </source>
</evidence>
<dbReference type="InterPro" id="IPR002821">
    <property type="entry name" value="Hydantoinase_A"/>
</dbReference>
<dbReference type="STRING" id="1777144.AWB83_04167"/>
<dbReference type="InterPro" id="IPR045079">
    <property type="entry name" value="Oxoprolinase-like"/>
</dbReference>
<dbReference type="InterPro" id="IPR043129">
    <property type="entry name" value="ATPase_NBD"/>
</dbReference>
<dbReference type="Proteomes" id="UP000054978">
    <property type="component" value="Unassembled WGS sequence"/>
</dbReference>
<organism evidence="4 5">
    <name type="scientific">Caballeronia ptereochthonis</name>
    <dbReference type="NCBI Taxonomy" id="1777144"/>
    <lineage>
        <taxon>Bacteria</taxon>
        <taxon>Pseudomonadati</taxon>
        <taxon>Pseudomonadota</taxon>
        <taxon>Betaproteobacteria</taxon>
        <taxon>Burkholderiales</taxon>
        <taxon>Burkholderiaceae</taxon>
        <taxon>Caballeronia</taxon>
    </lineage>
</organism>
<keyword evidence="5" id="KW-1185">Reference proteome</keyword>
<dbReference type="GO" id="GO:0017168">
    <property type="term" value="F:5-oxoprolinase (ATP-hydrolyzing) activity"/>
    <property type="evidence" value="ECO:0007669"/>
    <property type="project" value="TreeGrafter"/>
</dbReference>
<dbReference type="Pfam" id="PF05378">
    <property type="entry name" value="Hydant_A_N"/>
    <property type="match status" value="1"/>
</dbReference>
<evidence type="ECO:0000259" key="1">
    <source>
        <dbReference type="Pfam" id="PF01968"/>
    </source>
</evidence>
<gene>
    <name evidence="4" type="ORF">AWB83_04167</name>
</gene>
<feature type="domain" description="Hydantoinase/oxoprolinase N-terminal" evidence="2">
    <location>
        <begin position="17"/>
        <end position="193"/>
    </location>
</feature>
<dbReference type="PANTHER" id="PTHR11365:SF23">
    <property type="entry name" value="HYPOTHETICAL 5-OXOPROLINASE (EUROFUNG)-RELATED"/>
    <property type="match status" value="1"/>
</dbReference>
<evidence type="ECO:0000259" key="3">
    <source>
        <dbReference type="Pfam" id="PF19278"/>
    </source>
</evidence>
<dbReference type="Pfam" id="PF01968">
    <property type="entry name" value="Hydantoinase_A"/>
    <property type="match status" value="1"/>
</dbReference>